<evidence type="ECO:0000313" key="1">
    <source>
        <dbReference type="EMBL" id="SFE87120.1"/>
    </source>
</evidence>
<name>A0A1I2E4H4_9BACL</name>
<proteinExistence type="predicted"/>
<dbReference type="Proteomes" id="UP000183410">
    <property type="component" value="Unassembled WGS sequence"/>
</dbReference>
<dbReference type="Pfam" id="PF15580">
    <property type="entry name" value="Imm53"/>
    <property type="match status" value="1"/>
</dbReference>
<gene>
    <name evidence="1" type="ORF">SAMN04487969_108145</name>
</gene>
<protein>
    <submittedName>
        <fullName evidence="1">Immunity protein 53</fullName>
    </submittedName>
</protein>
<dbReference type="InterPro" id="IPR028228">
    <property type="entry name" value="Imm53"/>
</dbReference>
<accession>A0A1I2E4H4</accession>
<reference evidence="2" key="1">
    <citation type="submission" date="2016-10" db="EMBL/GenBank/DDBJ databases">
        <authorList>
            <person name="Varghese N."/>
            <person name="Submissions S."/>
        </authorList>
    </citation>
    <scope>NUCLEOTIDE SEQUENCE [LARGE SCALE GENOMIC DNA]</scope>
    <source>
        <strain evidence="2">CGMCC 1.10223</strain>
    </source>
</reference>
<evidence type="ECO:0000313" key="2">
    <source>
        <dbReference type="Proteomes" id="UP000183410"/>
    </source>
</evidence>
<keyword evidence="2" id="KW-1185">Reference proteome</keyword>
<dbReference type="RefSeq" id="WP_046228910.1">
    <property type="nucleotide sequence ID" value="NZ_FONN01000008.1"/>
</dbReference>
<dbReference type="OrthoDB" id="3533713at2"/>
<sequence>MDILRWLQEWYSSHCDGEWEHESCIRITSIDNPGWHVAISLIGTTLENKQVDLIQIERTEEDWIYCKIEDGCFSGAGGPGNLEDVLRVFYLWATND</sequence>
<organism evidence="1 2">
    <name type="scientific">Paenibacillus algorifonticola</name>
    <dbReference type="NCBI Taxonomy" id="684063"/>
    <lineage>
        <taxon>Bacteria</taxon>
        <taxon>Bacillati</taxon>
        <taxon>Bacillota</taxon>
        <taxon>Bacilli</taxon>
        <taxon>Bacillales</taxon>
        <taxon>Paenibacillaceae</taxon>
        <taxon>Paenibacillus</taxon>
    </lineage>
</organism>
<dbReference type="EMBL" id="FONN01000008">
    <property type="protein sequence ID" value="SFE87120.1"/>
    <property type="molecule type" value="Genomic_DNA"/>
</dbReference>
<dbReference type="AlphaFoldDB" id="A0A1I2E4H4"/>